<sequence length="349" mass="40395">MLKRFFTVGAILICFFYTSLKAFSADILWRLMHNDQYALVIAQVSEQSDNKIVFQVKQIISGKTVPKQITINGNIKYTFLYIRPNLYDYCVISLDKKSNKYTVKNGIFKADTDDYKKLKFIKDGLDSGIKGDLTAFEYYINSKGKYNNFVFDRGTVYLCLNDQKKIQIYPEQIDKISTGSNEIKIKELEEKISSLEIELNFLRGKVDEQKKYIKMLMQKSYSSKELLEIAKNEWKYRLTINGKDVPKNEVVEVNTSNLEIVLSETQSAYPMLPIEIYNKGALKNYQEHIKIMAPKSIKYDINAASGTIVDSIQYQFKNLKKGTKVQIKITDELKQRLNLKSNMIVINVN</sequence>
<dbReference type="EMBL" id="CAKP01000100">
    <property type="protein sequence ID" value="CCJ34025.1"/>
    <property type="molecule type" value="Genomic_DNA"/>
</dbReference>
<dbReference type="STRING" id="857293.CAAU_1941"/>
<proteinExistence type="predicted"/>
<evidence type="ECO:0000313" key="2">
    <source>
        <dbReference type="EMBL" id="CCJ34025.1"/>
    </source>
</evidence>
<dbReference type="Proteomes" id="UP000007652">
    <property type="component" value="Unassembled WGS sequence"/>
</dbReference>
<dbReference type="AlphaFoldDB" id="I7K8X8"/>
<dbReference type="OrthoDB" id="2588230at2"/>
<evidence type="ECO:0000256" key="1">
    <source>
        <dbReference type="SAM" id="Coils"/>
    </source>
</evidence>
<organism evidence="2 3">
    <name type="scientific">Caloramator australicus RC3</name>
    <dbReference type="NCBI Taxonomy" id="857293"/>
    <lineage>
        <taxon>Bacteria</taxon>
        <taxon>Bacillati</taxon>
        <taxon>Bacillota</taxon>
        <taxon>Clostridia</taxon>
        <taxon>Eubacteriales</taxon>
        <taxon>Clostridiaceae</taxon>
        <taxon>Caloramator</taxon>
    </lineage>
</organism>
<dbReference type="eggNOG" id="ENOG5033MW3">
    <property type="taxonomic scope" value="Bacteria"/>
</dbReference>
<keyword evidence="1" id="KW-0175">Coiled coil</keyword>
<accession>I7K8X8</accession>
<evidence type="ECO:0000313" key="3">
    <source>
        <dbReference type="Proteomes" id="UP000007652"/>
    </source>
</evidence>
<feature type="coiled-coil region" evidence="1">
    <location>
        <begin position="178"/>
        <end position="205"/>
    </location>
</feature>
<reference evidence="2 3" key="1">
    <citation type="journal article" date="2011" name="J. Bacteriol.">
        <title>Draft genome sequence of Caloramator australicus strain RC3T, a thermoanaerobe from the Great Artesian Basin of Australia.</title>
        <authorList>
            <person name="Ogg C.D."/>
            <person name="Patel B.K.C."/>
        </authorList>
    </citation>
    <scope>NUCLEOTIDE SEQUENCE [LARGE SCALE GENOMIC DNA]</scope>
    <source>
        <strain evidence="2 3">RC3</strain>
    </source>
</reference>
<protein>
    <submittedName>
        <fullName evidence="2">Uncharacterized protein</fullName>
    </submittedName>
</protein>
<name>I7K8X8_9CLOT</name>
<keyword evidence="3" id="KW-1185">Reference proteome</keyword>
<gene>
    <name evidence="2" type="ORF">CAAU_1941</name>
</gene>
<comment type="caution">
    <text evidence="2">The sequence shown here is derived from an EMBL/GenBank/DDBJ whole genome shotgun (WGS) entry which is preliminary data.</text>
</comment>
<dbReference type="RefSeq" id="WP_008909282.1">
    <property type="nucleotide sequence ID" value="NZ_CAKP01000100.1"/>
</dbReference>